<dbReference type="InterPro" id="IPR001296">
    <property type="entry name" value="Glyco_trans_1"/>
</dbReference>
<accession>A0A6I6JFI6</accession>
<dbReference type="InterPro" id="IPR028098">
    <property type="entry name" value="Glyco_trans_4-like_N"/>
</dbReference>
<dbReference type="Pfam" id="PF00534">
    <property type="entry name" value="Glycos_transf_1"/>
    <property type="match status" value="1"/>
</dbReference>
<dbReference type="Gene3D" id="3.40.50.2000">
    <property type="entry name" value="Glycogen Phosphorylase B"/>
    <property type="match status" value="2"/>
</dbReference>
<protein>
    <submittedName>
        <fullName evidence="3">Glycosyltransferase</fullName>
    </submittedName>
</protein>
<dbReference type="SUPFAM" id="SSF53756">
    <property type="entry name" value="UDP-Glycosyltransferase/glycogen phosphorylase"/>
    <property type="match status" value="1"/>
</dbReference>
<evidence type="ECO:0000313" key="3">
    <source>
        <dbReference type="EMBL" id="QGY39172.1"/>
    </source>
</evidence>
<gene>
    <name evidence="3" type="ORF">GM415_03215</name>
</gene>
<keyword evidence="3" id="KW-0808">Transferase</keyword>
<feature type="domain" description="Glycosyl transferase family 1" evidence="1">
    <location>
        <begin position="180"/>
        <end position="345"/>
    </location>
</feature>
<reference evidence="3 4" key="1">
    <citation type="submission" date="2019-11" db="EMBL/GenBank/DDBJ databases">
        <authorList>
            <person name="Zheng R.K."/>
            <person name="Sun C.M."/>
        </authorList>
    </citation>
    <scope>NUCLEOTIDE SEQUENCE [LARGE SCALE GENOMIC DNA]</scope>
    <source>
        <strain evidence="3 4">SRB007</strain>
    </source>
</reference>
<feature type="domain" description="Glycosyltransferase subfamily 4-like N-terminal" evidence="2">
    <location>
        <begin position="12"/>
        <end position="170"/>
    </location>
</feature>
<dbReference type="RefSeq" id="WP_158946397.1">
    <property type="nucleotide sequence ID" value="NZ_CP046400.1"/>
</dbReference>
<dbReference type="Proteomes" id="UP000428328">
    <property type="component" value="Chromosome"/>
</dbReference>
<proteinExistence type="predicted"/>
<evidence type="ECO:0000313" key="4">
    <source>
        <dbReference type="Proteomes" id="UP000428328"/>
    </source>
</evidence>
<name>A0A6I6JFI6_9BACT</name>
<dbReference type="KEGG" id="psel:GM415_03215"/>
<organism evidence="3 4">
    <name type="scientific">Pseudodesulfovibrio cashew</name>
    <dbReference type="NCBI Taxonomy" id="2678688"/>
    <lineage>
        <taxon>Bacteria</taxon>
        <taxon>Pseudomonadati</taxon>
        <taxon>Thermodesulfobacteriota</taxon>
        <taxon>Desulfovibrionia</taxon>
        <taxon>Desulfovibrionales</taxon>
        <taxon>Desulfovibrionaceae</taxon>
    </lineage>
</organism>
<dbReference type="GO" id="GO:0016757">
    <property type="term" value="F:glycosyltransferase activity"/>
    <property type="evidence" value="ECO:0007669"/>
    <property type="project" value="InterPro"/>
</dbReference>
<sequence length="371" mass="41273">MTIVHLRDSNFVGGPERQILEHFQRMPPESYDMVLVCYEEDGSPNDLRIQAERRGFRCLTLPTRSPFSWRNIKEIVAMLREADADILVTHGHKGNIFGRIACWMVSIPTIAVSRGWTMESFKIRVFEFLDKIFLHFADHVVAVSEGQRRKILSFGVSPGKISVIHNSIDVCNWGQGDGADIRSRLGVPEGAVLVVSAGRLSPEKDQRTLILAAEWLAVERDDVYFAVFGEGVLRDELERAVQEAGLEGRFFLPGFCQDMVSVMRAVDIFCLPSLTEGLPNVILEAFACSKPVVATRVGGTPELVQDGKNGLLVEPEDAASLSKALGRLCSDSELRRSMGEVGKKMVESSFTYAQQSEMYKKLYSAIVGVER</sequence>
<dbReference type="EMBL" id="CP046400">
    <property type="protein sequence ID" value="QGY39172.1"/>
    <property type="molecule type" value="Genomic_DNA"/>
</dbReference>
<keyword evidence="4" id="KW-1185">Reference proteome</keyword>
<evidence type="ECO:0000259" key="2">
    <source>
        <dbReference type="Pfam" id="PF13439"/>
    </source>
</evidence>
<evidence type="ECO:0000259" key="1">
    <source>
        <dbReference type="Pfam" id="PF00534"/>
    </source>
</evidence>
<dbReference type="AlphaFoldDB" id="A0A6I6JFI6"/>
<dbReference type="PANTHER" id="PTHR12526">
    <property type="entry name" value="GLYCOSYLTRANSFERASE"/>
    <property type="match status" value="1"/>
</dbReference>
<dbReference type="Pfam" id="PF13439">
    <property type="entry name" value="Glyco_transf_4"/>
    <property type="match status" value="1"/>
</dbReference>